<accession>A0A2D2ASI2</accession>
<dbReference type="GO" id="GO:0000160">
    <property type="term" value="P:phosphorelay signal transduction system"/>
    <property type="evidence" value="ECO:0007669"/>
    <property type="project" value="InterPro"/>
</dbReference>
<dbReference type="SMART" id="SM00448">
    <property type="entry name" value="REC"/>
    <property type="match status" value="1"/>
</dbReference>
<evidence type="ECO:0000259" key="2">
    <source>
        <dbReference type="PROSITE" id="PS50110"/>
    </source>
</evidence>
<dbReference type="KEGG" id="cmb:CSW64_00350"/>
<protein>
    <submittedName>
        <fullName evidence="3">Two-component system response regulator</fullName>
    </submittedName>
</protein>
<dbReference type="EMBL" id="CP024201">
    <property type="protein sequence ID" value="ATQ40964.1"/>
    <property type="molecule type" value="Genomic_DNA"/>
</dbReference>
<sequence>MKTCLLVDDSRVIRKVARRILEDLGFEIAEASDGLEALAWCRAAMPDAILLDWNMPVMNGLEFLRTLRAEPGGDAPRVVFCTVETDPQRIREALDAGAAEYIMKPFDGDIIAAKFAEAGLA</sequence>
<dbReference type="PROSITE" id="PS50110">
    <property type="entry name" value="RESPONSE_REGULATORY"/>
    <property type="match status" value="1"/>
</dbReference>
<evidence type="ECO:0000313" key="4">
    <source>
        <dbReference type="Proteomes" id="UP000228945"/>
    </source>
</evidence>
<feature type="modified residue" description="4-aspartylphosphate" evidence="1">
    <location>
        <position position="52"/>
    </location>
</feature>
<proteinExistence type="predicted"/>
<dbReference type="InterPro" id="IPR052048">
    <property type="entry name" value="ST_Response_Regulator"/>
</dbReference>
<dbReference type="SUPFAM" id="SSF52172">
    <property type="entry name" value="CheY-like"/>
    <property type="match status" value="1"/>
</dbReference>
<keyword evidence="1" id="KW-0597">Phosphoprotein</keyword>
<name>A0A2D2ASI2_9CAUL</name>
<reference evidence="3 4" key="1">
    <citation type="submission" date="2017-10" db="EMBL/GenBank/DDBJ databases">
        <title>Genome sequence of Caulobacter mirabilis FWC38.</title>
        <authorList>
            <person name="Fiebig A."/>
            <person name="Crosson S."/>
        </authorList>
    </citation>
    <scope>NUCLEOTIDE SEQUENCE [LARGE SCALE GENOMIC DNA]</scope>
    <source>
        <strain evidence="3 4">FWC 38</strain>
    </source>
</reference>
<dbReference type="InterPro" id="IPR011006">
    <property type="entry name" value="CheY-like_superfamily"/>
</dbReference>
<dbReference type="RefSeq" id="WP_099620221.1">
    <property type="nucleotide sequence ID" value="NZ_CP024201.1"/>
</dbReference>
<organism evidence="3 4">
    <name type="scientific">Caulobacter mirabilis</name>
    <dbReference type="NCBI Taxonomy" id="69666"/>
    <lineage>
        <taxon>Bacteria</taxon>
        <taxon>Pseudomonadati</taxon>
        <taxon>Pseudomonadota</taxon>
        <taxon>Alphaproteobacteria</taxon>
        <taxon>Caulobacterales</taxon>
        <taxon>Caulobacteraceae</taxon>
        <taxon>Caulobacter</taxon>
    </lineage>
</organism>
<keyword evidence="4" id="KW-1185">Reference proteome</keyword>
<dbReference type="Gene3D" id="3.40.50.2300">
    <property type="match status" value="1"/>
</dbReference>
<dbReference type="PANTHER" id="PTHR43228">
    <property type="entry name" value="TWO-COMPONENT RESPONSE REGULATOR"/>
    <property type="match status" value="1"/>
</dbReference>
<evidence type="ECO:0000313" key="3">
    <source>
        <dbReference type="EMBL" id="ATQ40964.1"/>
    </source>
</evidence>
<feature type="domain" description="Response regulatory" evidence="2">
    <location>
        <begin position="3"/>
        <end position="119"/>
    </location>
</feature>
<dbReference type="InterPro" id="IPR001789">
    <property type="entry name" value="Sig_transdc_resp-reg_receiver"/>
</dbReference>
<dbReference type="AlphaFoldDB" id="A0A2D2ASI2"/>
<dbReference type="PANTHER" id="PTHR43228:SF1">
    <property type="entry name" value="TWO-COMPONENT RESPONSE REGULATOR ARR22"/>
    <property type="match status" value="1"/>
</dbReference>
<dbReference type="Proteomes" id="UP000228945">
    <property type="component" value="Chromosome"/>
</dbReference>
<dbReference type="OrthoDB" id="9800897at2"/>
<dbReference type="Pfam" id="PF00072">
    <property type="entry name" value="Response_reg"/>
    <property type="match status" value="1"/>
</dbReference>
<evidence type="ECO:0000256" key="1">
    <source>
        <dbReference type="PROSITE-ProRule" id="PRU00169"/>
    </source>
</evidence>
<gene>
    <name evidence="3" type="ORF">CSW64_00350</name>
</gene>